<protein>
    <submittedName>
        <fullName evidence="2">Uncharacterized protein</fullName>
    </submittedName>
</protein>
<feature type="region of interest" description="Disordered" evidence="1">
    <location>
        <begin position="205"/>
        <end position="289"/>
    </location>
</feature>
<name>A0A0C9WCT9_9AGAM</name>
<organism evidence="2 4">
    <name type="scientific">Hydnomerulius pinastri MD-312</name>
    <dbReference type="NCBI Taxonomy" id="994086"/>
    <lineage>
        <taxon>Eukaryota</taxon>
        <taxon>Fungi</taxon>
        <taxon>Dikarya</taxon>
        <taxon>Basidiomycota</taxon>
        <taxon>Agaricomycotina</taxon>
        <taxon>Agaricomycetes</taxon>
        <taxon>Agaricomycetidae</taxon>
        <taxon>Boletales</taxon>
        <taxon>Boletales incertae sedis</taxon>
        <taxon>Leucogyrophana</taxon>
    </lineage>
</organism>
<evidence type="ECO:0000313" key="4">
    <source>
        <dbReference type="Proteomes" id="UP000053820"/>
    </source>
</evidence>
<dbReference type="AlphaFoldDB" id="A0A0C9WCT9"/>
<feature type="compositionally biased region" description="Basic residues" evidence="1">
    <location>
        <begin position="11"/>
        <end position="28"/>
    </location>
</feature>
<evidence type="ECO:0000256" key="1">
    <source>
        <dbReference type="SAM" id="MobiDB-lite"/>
    </source>
</evidence>
<gene>
    <name evidence="3" type="ORF">HYDPIDRAFT_169487</name>
    <name evidence="2" type="ORF">HYDPIDRAFT_30972</name>
</gene>
<feature type="region of interest" description="Disordered" evidence="1">
    <location>
        <begin position="1"/>
        <end position="37"/>
    </location>
</feature>
<dbReference type="EMBL" id="KN839859">
    <property type="protein sequence ID" value="KIJ61908.1"/>
    <property type="molecule type" value="Genomic_DNA"/>
</dbReference>
<dbReference type="OrthoDB" id="3266683at2759"/>
<reference evidence="2 4" key="1">
    <citation type="submission" date="2014-04" db="EMBL/GenBank/DDBJ databases">
        <title>Evolutionary Origins and Diversification of the Mycorrhizal Mutualists.</title>
        <authorList>
            <consortium name="DOE Joint Genome Institute"/>
            <consortium name="Mycorrhizal Genomics Consortium"/>
            <person name="Kohler A."/>
            <person name="Kuo A."/>
            <person name="Nagy L.G."/>
            <person name="Floudas D."/>
            <person name="Copeland A."/>
            <person name="Barry K.W."/>
            <person name="Cichocki N."/>
            <person name="Veneault-Fourrey C."/>
            <person name="LaButti K."/>
            <person name="Lindquist E.A."/>
            <person name="Lipzen A."/>
            <person name="Lundell T."/>
            <person name="Morin E."/>
            <person name="Murat C."/>
            <person name="Riley R."/>
            <person name="Ohm R."/>
            <person name="Sun H."/>
            <person name="Tunlid A."/>
            <person name="Henrissat B."/>
            <person name="Grigoriev I.V."/>
            <person name="Hibbett D.S."/>
            <person name="Martin F."/>
        </authorList>
    </citation>
    <scope>NUCLEOTIDE SEQUENCE [LARGE SCALE GENOMIC DNA]</scope>
    <source>
        <strain evidence="2 4">MD-312</strain>
    </source>
</reference>
<feature type="compositionally biased region" description="Low complexity" evidence="1">
    <location>
        <begin position="1"/>
        <end position="10"/>
    </location>
</feature>
<dbReference type="Proteomes" id="UP000053820">
    <property type="component" value="Unassembled WGS sequence"/>
</dbReference>
<sequence length="381" mass="42162">MPRSAAPRTPAKTKKAPAAKGSAKKKTKSDKENVDDAPAKKAKVIVHWAKGENHHITDTLLTLIEDSVVWKGAFGFDKGVENDPTPTGQGKSIIEHCVDIAKVLFATEEKDSEWAHYDLAHLKGVVKNRVMSLKGTYTEFRNKLGETGHGLIVAGREDEMRMGSDIANVYDEIQLKFPWYLRMHALMGTSPVASRKSISNSKSDIDLTVLGGEEGEDGDDFSRRTPTPMEDDDAPLGSSRPPTPQAAVLDDNDEEEADATPLKLRVTLPSKRATDTPLASRSVKKRRTPQDLVKEVADAERETRLAMSTANARERTEREWIKRQSAHDTAIMVERMRLEAQEKQATASRAHDLMMMDRQIELAHINAGYPAPGPIDPRLQG</sequence>
<evidence type="ECO:0000313" key="2">
    <source>
        <dbReference type="EMBL" id="KIJ61907.1"/>
    </source>
</evidence>
<dbReference type="HOGENOM" id="CLU_051721_0_0_1"/>
<evidence type="ECO:0000313" key="3">
    <source>
        <dbReference type="EMBL" id="KIJ61908.1"/>
    </source>
</evidence>
<keyword evidence="4" id="KW-1185">Reference proteome</keyword>
<dbReference type="EMBL" id="KN839859">
    <property type="protein sequence ID" value="KIJ61907.1"/>
    <property type="molecule type" value="Genomic_DNA"/>
</dbReference>
<proteinExistence type="predicted"/>
<accession>A0A0C9WCT9</accession>